<keyword evidence="4 9" id="KW-0863">Zinc-finger</keyword>
<dbReference type="GO" id="GO:0005634">
    <property type="term" value="C:nucleus"/>
    <property type="evidence" value="ECO:0007669"/>
    <property type="project" value="UniProtKB-SubCell"/>
</dbReference>
<evidence type="ECO:0000256" key="2">
    <source>
        <dbReference type="ARBA" id="ARBA00022723"/>
    </source>
</evidence>
<dbReference type="Pfam" id="PF21549">
    <property type="entry name" value="PRDM2_PR"/>
    <property type="match status" value="1"/>
</dbReference>
<dbReference type="PROSITE" id="PS50157">
    <property type="entry name" value="ZINC_FINGER_C2H2_2"/>
    <property type="match status" value="4"/>
</dbReference>
<feature type="compositionally biased region" description="Basic residues" evidence="10">
    <location>
        <begin position="1101"/>
        <end position="1113"/>
    </location>
</feature>
<dbReference type="FunFam" id="3.30.160.60:FF:001272">
    <property type="entry name" value="Zinc finger protein 683"/>
    <property type="match status" value="1"/>
</dbReference>
<reference evidence="14" key="1">
    <citation type="submission" date="2022-11" db="UniProtKB">
        <authorList>
            <consortium name="WormBaseParasite"/>
        </authorList>
    </citation>
    <scope>IDENTIFICATION</scope>
</reference>
<evidence type="ECO:0000256" key="10">
    <source>
        <dbReference type="SAM" id="MobiDB-lite"/>
    </source>
</evidence>
<feature type="compositionally biased region" description="Polar residues" evidence="10">
    <location>
        <begin position="515"/>
        <end position="524"/>
    </location>
</feature>
<feature type="region of interest" description="Disordered" evidence="10">
    <location>
        <begin position="53"/>
        <end position="90"/>
    </location>
</feature>
<evidence type="ECO:0000256" key="9">
    <source>
        <dbReference type="PROSITE-ProRule" id="PRU00042"/>
    </source>
</evidence>
<dbReference type="FunFam" id="3.30.160.60:FF:001498">
    <property type="entry name" value="Zinc finger protein 404"/>
    <property type="match status" value="1"/>
</dbReference>
<feature type="domain" description="C2H2-type" evidence="11">
    <location>
        <begin position="912"/>
        <end position="939"/>
    </location>
</feature>
<evidence type="ECO:0000256" key="4">
    <source>
        <dbReference type="ARBA" id="ARBA00022771"/>
    </source>
</evidence>
<dbReference type="InterPro" id="IPR036236">
    <property type="entry name" value="Znf_C2H2_sf"/>
</dbReference>
<feature type="domain" description="SET" evidence="12">
    <location>
        <begin position="163"/>
        <end position="313"/>
    </location>
</feature>
<dbReference type="InterPro" id="IPR013087">
    <property type="entry name" value="Znf_C2H2_type"/>
</dbReference>
<keyword evidence="8" id="KW-0539">Nucleus</keyword>
<feature type="region of interest" description="Disordered" evidence="10">
    <location>
        <begin position="437"/>
        <end position="532"/>
    </location>
</feature>
<dbReference type="GO" id="GO:0008270">
    <property type="term" value="F:zinc ion binding"/>
    <property type="evidence" value="ECO:0007669"/>
    <property type="project" value="UniProtKB-KW"/>
</dbReference>
<evidence type="ECO:0000256" key="1">
    <source>
        <dbReference type="ARBA" id="ARBA00004123"/>
    </source>
</evidence>
<feature type="domain" description="C2H2-type" evidence="11">
    <location>
        <begin position="940"/>
        <end position="967"/>
    </location>
</feature>
<protein>
    <submittedName>
        <fullName evidence="14">Uncharacterized protein</fullName>
    </submittedName>
</protein>
<keyword evidence="6" id="KW-0805">Transcription regulation</keyword>
<evidence type="ECO:0000256" key="3">
    <source>
        <dbReference type="ARBA" id="ARBA00022737"/>
    </source>
</evidence>
<dbReference type="InterPro" id="IPR050331">
    <property type="entry name" value="Zinc_finger"/>
</dbReference>
<evidence type="ECO:0000259" key="12">
    <source>
        <dbReference type="PROSITE" id="PS50280"/>
    </source>
</evidence>
<feature type="compositionally biased region" description="Polar residues" evidence="10">
    <location>
        <begin position="790"/>
        <end position="799"/>
    </location>
</feature>
<dbReference type="GO" id="GO:0045165">
    <property type="term" value="P:cell fate commitment"/>
    <property type="evidence" value="ECO:0007669"/>
    <property type="project" value="TreeGrafter"/>
</dbReference>
<comment type="subcellular location">
    <subcellularLocation>
        <location evidence="1">Nucleus</location>
    </subcellularLocation>
</comment>
<feature type="compositionally biased region" description="Basic residues" evidence="10">
    <location>
        <begin position="493"/>
        <end position="511"/>
    </location>
</feature>
<dbReference type="InterPro" id="IPR046341">
    <property type="entry name" value="SET_dom_sf"/>
</dbReference>
<dbReference type="GO" id="GO:0003700">
    <property type="term" value="F:DNA-binding transcription factor activity"/>
    <property type="evidence" value="ECO:0007669"/>
    <property type="project" value="TreeGrafter"/>
</dbReference>
<dbReference type="WBParaSite" id="Gr19_v10_g17128.t1">
    <property type="protein sequence ID" value="Gr19_v10_g17128.t1"/>
    <property type="gene ID" value="Gr19_v10_g17128"/>
</dbReference>
<evidence type="ECO:0000256" key="7">
    <source>
        <dbReference type="ARBA" id="ARBA00023163"/>
    </source>
</evidence>
<dbReference type="InterPro" id="IPR001214">
    <property type="entry name" value="SET_dom"/>
</dbReference>
<keyword evidence="13" id="KW-1185">Reference proteome</keyword>
<keyword evidence="5" id="KW-0862">Zinc</keyword>
<evidence type="ECO:0000313" key="14">
    <source>
        <dbReference type="WBParaSite" id="Gr19_v10_g17128.t1"/>
    </source>
</evidence>
<keyword evidence="3" id="KW-0677">Repeat</keyword>
<feature type="compositionally biased region" description="Pro residues" evidence="10">
    <location>
        <begin position="808"/>
        <end position="819"/>
    </location>
</feature>
<dbReference type="Proteomes" id="UP000887572">
    <property type="component" value="Unplaced"/>
</dbReference>
<dbReference type="PROSITE" id="PS00028">
    <property type="entry name" value="ZINC_FINGER_C2H2_1"/>
    <property type="match status" value="4"/>
</dbReference>
<dbReference type="FunFam" id="3.30.160.60:FF:000262">
    <property type="entry name" value="PR domain zinc finger protein 1"/>
    <property type="match status" value="1"/>
</dbReference>
<accession>A0A914HFU9</accession>
<feature type="region of interest" description="Disordered" evidence="10">
    <location>
        <begin position="216"/>
        <end position="237"/>
    </location>
</feature>
<dbReference type="Pfam" id="PF00096">
    <property type="entry name" value="zf-C2H2"/>
    <property type="match status" value="4"/>
</dbReference>
<feature type="region of interest" description="Disordered" evidence="10">
    <location>
        <begin position="856"/>
        <end position="896"/>
    </location>
</feature>
<dbReference type="GO" id="GO:0005737">
    <property type="term" value="C:cytoplasm"/>
    <property type="evidence" value="ECO:0007669"/>
    <property type="project" value="TreeGrafter"/>
</dbReference>
<dbReference type="GO" id="GO:0006357">
    <property type="term" value="P:regulation of transcription by RNA polymerase II"/>
    <property type="evidence" value="ECO:0007669"/>
    <property type="project" value="TreeGrafter"/>
</dbReference>
<dbReference type="PROSITE" id="PS50280">
    <property type="entry name" value="SET"/>
    <property type="match status" value="1"/>
</dbReference>
<feature type="region of interest" description="Disordered" evidence="10">
    <location>
        <begin position="775"/>
        <end position="827"/>
    </location>
</feature>
<dbReference type="PANTHER" id="PTHR16515">
    <property type="entry name" value="PR DOMAIN ZINC FINGER PROTEIN"/>
    <property type="match status" value="1"/>
</dbReference>
<dbReference type="AlphaFoldDB" id="A0A914HFU9"/>
<dbReference type="PANTHER" id="PTHR16515:SF59">
    <property type="entry name" value="PR DOMAIN ZINC FINGER PROTEIN 1"/>
    <property type="match status" value="1"/>
</dbReference>
<feature type="region of interest" description="Disordered" evidence="10">
    <location>
        <begin position="344"/>
        <end position="404"/>
    </location>
</feature>
<dbReference type="FunFam" id="3.30.160.60:FF:000065">
    <property type="entry name" value="B-cell CLL/lymphoma 6, member B"/>
    <property type="match status" value="1"/>
</dbReference>
<evidence type="ECO:0000313" key="13">
    <source>
        <dbReference type="Proteomes" id="UP000887572"/>
    </source>
</evidence>
<feature type="compositionally biased region" description="Basic and acidic residues" evidence="10">
    <location>
        <begin position="67"/>
        <end position="82"/>
    </location>
</feature>
<keyword evidence="2" id="KW-0479">Metal-binding</keyword>
<keyword evidence="7" id="KW-0804">Transcription</keyword>
<evidence type="ECO:0000256" key="5">
    <source>
        <dbReference type="ARBA" id="ARBA00022833"/>
    </source>
</evidence>
<dbReference type="Gene3D" id="3.30.160.60">
    <property type="entry name" value="Classic Zinc Finger"/>
    <property type="match status" value="5"/>
</dbReference>
<dbReference type="SUPFAM" id="SSF57667">
    <property type="entry name" value="beta-beta-alpha zinc fingers"/>
    <property type="match status" value="3"/>
</dbReference>
<feature type="domain" description="C2H2-type" evidence="11">
    <location>
        <begin position="996"/>
        <end position="1023"/>
    </location>
</feature>
<evidence type="ECO:0000256" key="8">
    <source>
        <dbReference type="ARBA" id="ARBA00023242"/>
    </source>
</evidence>
<evidence type="ECO:0000256" key="6">
    <source>
        <dbReference type="ARBA" id="ARBA00023015"/>
    </source>
</evidence>
<dbReference type="SMART" id="SM00355">
    <property type="entry name" value="ZnF_C2H2"/>
    <property type="match status" value="5"/>
</dbReference>
<name>A0A914HFU9_GLORO</name>
<feature type="compositionally biased region" description="Gly residues" evidence="10">
    <location>
        <begin position="881"/>
        <end position="894"/>
    </location>
</feature>
<dbReference type="GO" id="GO:0000978">
    <property type="term" value="F:RNA polymerase II cis-regulatory region sequence-specific DNA binding"/>
    <property type="evidence" value="ECO:0007669"/>
    <property type="project" value="TreeGrafter"/>
</dbReference>
<feature type="compositionally biased region" description="Low complexity" evidence="10">
    <location>
        <begin position="470"/>
        <end position="490"/>
    </location>
</feature>
<sequence length="1239" mass="133981">MIIFPLRQLALLLRRAQNLNLSPSTPNMGLDSSLGDSSSHGFIASAASQALRQMAAASNEQHQQRKRSIEGIRGEIGGDERGTATQQDKGQLAPKEINGHQSVFCAGPSSLSSPPTFTSHNDATEEMDRLNDTELANLCVFHVPDKPLHLQDPNNRALSSLPLNLIVKASRGPKDEFGIFTADFIPRFARFGPLCGESRTPSVEEATVMPVAGATPGEKAESARGGGSVIGTAPSATPRRRANHRQWKIFSSSGGRLIRLIDTNSRKANWMRNVRMAESRESQNMVACQIDNEIYFYTIRSILPNTELLYLYSREYAQRMQLSGQSQLLSRHISLLLEPSLPSSTNLLPQQGNNNSGPELKETGEQQHQAAMPSEQAALDFSVKSTTRSSSASRRDDFKGLGSANGTTFSSSAGIGFNGHLKKAVSVAVVSGPQLVMQSGHGHSHHQQNHSPVASSSSASELMPLLSDDYPSSINYSTSASSSPTTPPISRNANHHPPGHHHHHTHHHLQHNIRSESQQQQAESKLSGEHLRSQAVPVQQHQLQQQFQQQNRPNVIIHQHSHVTTASPDLLHRPVPLKHKIQPPLSATPPSIGGNFAQHKQRAENSSNALDALSAAVNPLSGLVSFDHRATASAFLRPAAAADHAAPPAHSFFLPQPAAVDLHYLWSRRLALAAAAQQQQQQQQPGGGGAGSSAFWASMAQLPPATALAASPSPAALNMPNGGRAAAEHPLLPAFGTTAAGATGGTPVPPPQSLSGEYSPLYVIVAALQQQQQQQQHYNRSSAAPAALQQHISHQHTQQLLDLDRMRLPPPPATLPPPHHSNGTAAAQHNGASIAAELRHSLHAYQAALVAAAERAKEEQRHSQQRQYQQRVRRPTSGGERQNGGGRMRGGGGTEQKHQFWNSQQVNGRTRYECKECSKPFGQLSNLKVHLRTHTGERPYKCEKCNKGFTQLAHLQKHDLVHTGEKPHRCQVCEKRFSSTSNLKTHLRLHNGQRPYSCDRCNLSFTQLVHLKLHARIHSNERPFACRTCGKNYISPSGLRTHWKNTSCKPQGNELSNLHSYLDGLAGAGTGHLAGDDDAAEDGARRDDIHCHAHAAPPRHSPPHLHYHSPPSHHRVDDGQAVHGAADSCASSSSTCEAEAASSSASSLVVVIDDANGRRGGEGDPDGDDLNGKETLIVFRTFTVPNFFGFTVPVQTFAVPNFLGFTVPVQNICSSGLSRFHGSGSKHAVPDFLGFRGSG</sequence>
<dbReference type="FunFam" id="3.30.160.60:FF:000833">
    <property type="entry name" value="PR domain zinc finger protein"/>
    <property type="match status" value="1"/>
</dbReference>
<feature type="compositionally biased region" description="Low complexity" evidence="10">
    <location>
        <begin position="449"/>
        <end position="460"/>
    </location>
</feature>
<feature type="domain" description="C2H2-type" evidence="11">
    <location>
        <begin position="968"/>
        <end position="995"/>
    </location>
</feature>
<evidence type="ECO:0000259" key="11">
    <source>
        <dbReference type="PROSITE" id="PS50157"/>
    </source>
</evidence>
<dbReference type="Gene3D" id="2.170.270.10">
    <property type="entry name" value="SET domain"/>
    <property type="match status" value="1"/>
</dbReference>
<feature type="region of interest" description="Disordered" evidence="10">
    <location>
        <begin position="1093"/>
        <end position="1126"/>
    </location>
</feature>
<proteinExistence type="predicted"/>
<organism evidence="13 14">
    <name type="scientific">Globodera rostochiensis</name>
    <name type="common">Golden nematode worm</name>
    <name type="synonym">Heterodera rostochiensis</name>
    <dbReference type="NCBI Taxonomy" id="31243"/>
    <lineage>
        <taxon>Eukaryota</taxon>
        <taxon>Metazoa</taxon>
        <taxon>Ecdysozoa</taxon>
        <taxon>Nematoda</taxon>
        <taxon>Chromadorea</taxon>
        <taxon>Rhabditida</taxon>
        <taxon>Tylenchina</taxon>
        <taxon>Tylenchomorpha</taxon>
        <taxon>Tylenchoidea</taxon>
        <taxon>Heteroderidae</taxon>
        <taxon>Heteroderinae</taxon>
        <taxon>Globodera</taxon>
    </lineage>
</organism>